<dbReference type="GO" id="GO:0070475">
    <property type="term" value="P:rRNA base methylation"/>
    <property type="evidence" value="ECO:0007669"/>
    <property type="project" value="TreeGrafter"/>
</dbReference>
<evidence type="ECO:0000256" key="6">
    <source>
        <dbReference type="SAM" id="MobiDB-lite"/>
    </source>
</evidence>
<dbReference type="PRINTS" id="PR02008">
    <property type="entry name" value="RCMTFAMILY"/>
</dbReference>
<dbReference type="InterPro" id="IPR001678">
    <property type="entry name" value="MeTrfase_RsmB-F_NOP2_dom"/>
</dbReference>
<evidence type="ECO:0000313" key="9">
    <source>
        <dbReference type="Proteomes" id="UP000076407"/>
    </source>
</evidence>
<accession>A0A182XU68</accession>
<dbReference type="GO" id="GO:0008173">
    <property type="term" value="F:RNA methyltransferase activity"/>
    <property type="evidence" value="ECO:0007669"/>
    <property type="project" value="InterPro"/>
</dbReference>
<evidence type="ECO:0000256" key="4">
    <source>
        <dbReference type="ARBA" id="ARBA00022884"/>
    </source>
</evidence>
<feature type="compositionally biased region" description="Basic residues" evidence="6">
    <location>
        <begin position="823"/>
        <end position="832"/>
    </location>
</feature>
<sequence length="832" mass="95487">MAAVEQQDASARYFARPKKIPLPTNYRNAIKYVRLAIEEQRNVQELLDQDRHFRAGRTIVGRVLSNWPKIEAVYASLDLAAKEPRLNPWLAKVLISELLFGSGRLVGNSLPVECMQQYEQQVHSAHKELLEKMPAAGHVKEPRFVRINTNALDLEGAKRLLAEEQWMLVEERFADYGAFIERVKTLADAEYMEDFHFPDLLVFPNSAKSFWSRATHLHDQFLLQNKACLLPTYLLKPSKKSVVLDMCAAPGLKTTHLACLMKNRGRIYAVERSEQRYQTLCQYASAFGVIKTIHSDCLDLTDEQLPGVEYVLVDPSCSGSGMLQRQIVPEPVDQERLFKLAGLQYKLVSHAMNAFPAVRRIVYSTCSLHEEENERVVQGVLRHNGHFRLLDARKELGKEWPNVGSPDYPDVGERCLYAKTVDDLTIGMFVAVFERCPEGVQNEVYLAHEKQKESYERMHWYSDKAERALAEARGKHQRTYRTSERGEGELNGEPEADAGVVAVQHNAVKTSTTELKVPERNVQEQGVQEANGLENVEVEGNGETKTKKKRTKKETEKEENGLENLEAEVNGETKTKKKRTKRDKEEKVNEQEVEVEVEGKVEKKRIKKEKEEEENGLENVEVEVNGETKAKKKRTKKEKEKEENGLENVEVKVEVEGKVEKKRIKKEKVEEENEQENVETEVNSETKTKKKRIKKEKEEKANSQEDVEVVVEVEGKVEKKRTKKEKVKEDNGQPGGETAEYHMQRNVELDAEIKSEKKRKKKEKLQEQNGQHEVEEPVEQEVKEELTEAATAKKHKKSKKRKTTEGEEPTVQQEGTETTEKVKSKKRKKVEQ</sequence>
<keyword evidence="9" id="KW-1185">Reference proteome</keyword>
<evidence type="ECO:0000256" key="2">
    <source>
        <dbReference type="ARBA" id="ARBA00022679"/>
    </source>
</evidence>
<dbReference type="EnsemblMetazoa" id="AQUA015861-RA">
    <property type="protein sequence ID" value="AQUA015861-PA"/>
    <property type="gene ID" value="AQUA015861"/>
</dbReference>
<feature type="binding site" evidence="5">
    <location>
        <position position="296"/>
    </location>
    <ligand>
        <name>S-adenosyl-L-methionine</name>
        <dbReference type="ChEBI" id="CHEBI:59789"/>
    </ligand>
</feature>
<feature type="binding site" evidence="5">
    <location>
        <position position="271"/>
    </location>
    <ligand>
        <name>S-adenosyl-L-methionine</name>
        <dbReference type="ChEBI" id="CHEBI:59789"/>
    </ligand>
</feature>
<reference evidence="8" key="1">
    <citation type="submission" date="2020-05" db="UniProtKB">
        <authorList>
            <consortium name="EnsemblMetazoa"/>
        </authorList>
    </citation>
    <scope>IDENTIFICATION</scope>
    <source>
        <strain evidence="8">SANGQUA</strain>
    </source>
</reference>
<evidence type="ECO:0000313" key="8">
    <source>
        <dbReference type="EnsemblMetazoa" id="AQUA015861-PA"/>
    </source>
</evidence>
<comment type="similarity">
    <text evidence="5">Belongs to the class I-like SAM-binding methyltransferase superfamily. RsmB/NOP family.</text>
</comment>
<feature type="compositionally biased region" description="Acidic residues" evidence="6">
    <location>
        <begin position="670"/>
        <end position="679"/>
    </location>
</feature>
<dbReference type="InterPro" id="IPR029063">
    <property type="entry name" value="SAM-dependent_MTases_sf"/>
</dbReference>
<keyword evidence="2 5" id="KW-0808">Transferase</keyword>
<dbReference type="Proteomes" id="UP000076407">
    <property type="component" value="Unassembled WGS sequence"/>
</dbReference>
<dbReference type="InterPro" id="IPR023267">
    <property type="entry name" value="RCMT"/>
</dbReference>
<feature type="compositionally biased region" description="Basic and acidic residues" evidence="6">
    <location>
        <begin position="739"/>
        <end position="755"/>
    </location>
</feature>
<dbReference type="PANTHER" id="PTHR22807">
    <property type="entry name" value="NOP2 YEAST -RELATED NOL1/NOP2/FMU SUN DOMAIN-CONTAINING"/>
    <property type="match status" value="1"/>
</dbReference>
<feature type="domain" description="SAM-dependent MTase RsmB/NOP-type" evidence="7">
    <location>
        <begin position="133"/>
        <end position="436"/>
    </location>
</feature>
<feature type="compositionally biased region" description="Basic residues" evidence="6">
    <location>
        <begin position="792"/>
        <end position="802"/>
    </location>
</feature>
<feature type="compositionally biased region" description="Basic and acidic residues" evidence="6">
    <location>
        <begin position="637"/>
        <end position="659"/>
    </location>
</feature>
<dbReference type="Gene3D" id="3.30.70.1170">
    <property type="entry name" value="Sun protein, domain 3"/>
    <property type="match status" value="1"/>
</dbReference>
<evidence type="ECO:0000259" key="7">
    <source>
        <dbReference type="PROSITE" id="PS51686"/>
    </source>
</evidence>
<feature type="region of interest" description="Disordered" evidence="6">
    <location>
        <begin position="472"/>
        <end position="495"/>
    </location>
</feature>
<keyword evidence="1 5" id="KW-0489">Methyltransferase</keyword>
<proteinExistence type="inferred from homology"/>
<feature type="compositionally biased region" description="Basic and acidic residues" evidence="6">
    <location>
        <begin position="764"/>
        <end position="786"/>
    </location>
</feature>
<dbReference type="InterPro" id="IPR049560">
    <property type="entry name" value="MeTrfase_RsmB-F_NOP2_cat"/>
</dbReference>
<keyword evidence="3 5" id="KW-0949">S-adenosyl-L-methionine</keyword>
<feature type="compositionally biased region" description="Low complexity" evidence="6">
    <location>
        <begin position="529"/>
        <end position="543"/>
    </location>
</feature>
<dbReference type="VEuPathDB" id="VectorBase:AQUA015861"/>
<dbReference type="Gene3D" id="3.40.50.150">
    <property type="entry name" value="Vaccinia Virus protein VP39"/>
    <property type="match status" value="1"/>
</dbReference>
<evidence type="ECO:0000256" key="3">
    <source>
        <dbReference type="ARBA" id="ARBA00022691"/>
    </source>
</evidence>
<dbReference type="Pfam" id="PF01189">
    <property type="entry name" value="Methyltr_RsmB-F"/>
    <property type="match status" value="1"/>
</dbReference>
<evidence type="ECO:0000256" key="1">
    <source>
        <dbReference type="ARBA" id="ARBA00022603"/>
    </source>
</evidence>
<dbReference type="CDD" id="cd02440">
    <property type="entry name" value="AdoMet_MTases"/>
    <property type="match status" value="1"/>
</dbReference>
<evidence type="ECO:0000256" key="5">
    <source>
        <dbReference type="PROSITE-ProRule" id="PRU01023"/>
    </source>
</evidence>
<dbReference type="GO" id="GO:0005730">
    <property type="term" value="C:nucleolus"/>
    <property type="evidence" value="ECO:0007669"/>
    <property type="project" value="TreeGrafter"/>
</dbReference>
<feature type="active site" description="Nucleophile" evidence="5">
    <location>
        <position position="366"/>
    </location>
</feature>
<dbReference type="PROSITE" id="PS51686">
    <property type="entry name" value="SAM_MT_RSMB_NOP"/>
    <property type="match status" value="1"/>
</dbReference>
<organism evidence="8 9">
    <name type="scientific">Anopheles quadriannulatus</name>
    <name type="common">Mosquito</name>
    <dbReference type="NCBI Taxonomy" id="34691"/>
    <lineage>
        <taxon>Eukaryota</taxon>
        <taxon>Metazoa</taxon>
        <taxon>Ecdysozoa</taxon>
        <taxon>Arthropoda</taxon>
        <taxon>Hexapoda</taxon>
        <taxon>Insecta</taxon>
        <taxon>Pterygota</taxon>
        <taxon>Neoptera</taxon>
        <taxon>Endopterygota</taxon>
        <taxon>Diptera</taxon>
        <taxon>Nematocera</taxon>
        <taxon>Culicoidea</taxon>
        <taxon>Culicidae</taxon>
        <taxon>Anophelinae</taxon>
        <taxon>Anopheles</taxon>
    </lineage>
</organism>
<dbReference type="Pfam" id="PF21148">
    <property type="entry name" value="NSUN5_fdxn-like"/>
    <property type="match status" value="1"/>
</dbReference>
<dbReference type="GO" id="GO:0003723">
    <property type="term" value="F:RNA binding"/>
    <property type="evidence" value="ECO:0007669"/>
    <property type="project" value="UniProtKB-UniRule"/>
</dbReference>
<feature type="binding site" evidence="5">
    <location>
        <position position="314"/>
    </location>
    <ligand>
        <name>S-adenosyl-L-methionine</name>
        <dbReference type="ChEBI" id="CHEBI:59789"/>
    </ligand>
</feature>
<feature type="region of interest" description="Disordered" evidence="6">
    <location>
        <begin position="510"/>
        <end position="832"/>
    </location>
</feature>
<feature type="compositionally biased region" description="Low complexity" evidence="6">
    <location>
        <begin position="617"/>
        <end position="627"/>
    </location>
</feature>
<dbReference type="InterPro" id="IPR049561">
    <property type="entry name" value="NSUN5_7_fdxn-like"/>
</dbReference>
<dbReference type="STRING" id="34691.A0A182XU68"/>
<keyword evidence="4 5" id="KW-0694">RNA-binding</keyword>
<protein>
    <recommendedName>
        <fullName evidence="7">SAM-dependent MTase RsmB/NOP-type domain-containing protein</fullName>
    </recommendedName>
</protein>
<dbReference type="SUPFAM" id="SSF53335">
    <property type="entry name" value="S-adenosyl-L-methionine-dependent methyltransferases"/>
    <property type="match status" value="1"/>
</dbReference>
<feature type="compositionally biased region" description="Low complexity" evidence="6">
    <location>
        <begin position="562"/>
        <end position="572"/>
    </location>
</feature>
<comment type="caution">
    <text evidence="5">Lacks conserved residue(s) required for the propagation of feature annotation.</text>
</comment>
<dbReference type="PANTHER" id="PTHR22807:SF4">
    <property type="entry name" value="28S RRNA (CYTOSINE-C(5))-METHYLTRANSFERASE"/>
    <property type="match status" value="1"/>
</dbReference>
<dbReference type="AlphaFoldDB" id="A0A182XU68"/>
<name>A0A182XU68_ANOQN</name>